<accession>A0A7J6KWA4</accession>
<dbReference type="PROSITE" id="PS01162">
    <property type="entry name" value="QOR_ZETA_CRYSTAL"/>
    <property type="match status" value="1"/>
</dbReference>
<dbReference type="AlphaFoldDB" id="A0A7J6KWA4"/>
<dbReference type="GO" id="GO:0008270">
    <property type="term" value="F:zinc ion binding"/>
    <property type="evidence" value="ECO:0007669"/>
    <property type="project" value="InterPro"/>
</dbReference>
<dbReference type="SUPFAM" id="SSF51735">
    <property type="entry name" value="NAD(P)-binding Rossmann-fold domains"/>
    <property type="match status" value="1"/>
</dbReference>
<dbReference type="Pfam" id="PF08240">
    <property type="entry name" value="ADH_N"/>
    <property type="match status" value="1"/>
</dbReference>
<dbReference type="InterPro" id="IPR036291">
    <property type="entry name" value="NAD(P)-bd_dom_sf"/>
</dbReference>
<gene>
    <name evidence="2" type="ORF">FOZ61_010324</name>
</gene>
<evidence type="ECO:0000313" key="3">
    <source>
        <dbReference type="Proteomes" id="UP000570595"/>
    </source>
</evidence>
<dbReference type="OrthoDB" id="459778at2759"/>
<evidence type="ECO:0000259" key="1">
    <source>
        <dbReference type="SMART" id="SM00829"/>
    </source>
</evidence>
<dbReference type="InterPro" id="IPR013154">
    <property type="entry name" value="ADH-like_N"/>
</dbReference>
<dbReference type="Gene3D" id="3.40.50.720">
    <property type="entry name" value="NAD(P)-binding Rossmann-like Domain"/>
    <property type="match status" value="1"/>
</dbReference>
<feature type="non-terminal residue" evidence="2">
    <location>
        <position position="1"/>
    </location>
</feature>
<dbReference type="PANTHER" id="PTHR44013:SF1">
    <property type="entry name" value="ZINC-TYPE ALCOHOL DEHYDROGENASE-LIKE PROTEIN C16A3.02C"/>
    <property type="match status" value="1"/>
</dbReference>
<dbReference type="SUPFAM" id="SSF50129">
    <property type="entry name" value="GroES-like"/>
    <property type="match status" value="1"/>
</dbReference>
<reference evidence="2 3" key="1">
    <citation type="submission" date="2020-04" db="EMBL/GenBank/DDBJ databases">
        <title>Perkinsus olseni comparative genomics.</title>
        <authorList>
            <person name="Bogema D.R."/>
        </authorList>
    </citation>
    <scope>NUCLEOTIDE SEQUENCE [LARGE SCALE GENOMIC DNA]</scope>
    <source>
        <strain evidence="2">ATCC PRA-179</strain>
    </source>
</reference>
<organism evidence="2 3">
    <name type="scientific">Perkinsus olseni</name>
    <name type="common">Perkinsus atlanticus</name>
    <dbReference type="NCBI Taxonomy" id="32597"/>
    <lineage>
        <taxon>Eukaryota</taxon>
        <taxon>Sar</taxon>
        <taxon>Alveolata</taxon>
        <taxon>Perkinsozoa</taxon>
        <taxon>Perkinsea</taxon>
        <taxon>Perkinsida</taxon>
        <taxon>Perkinsidae</taxon>
        <taxon>Perkinsus</taxon>
    </lineage>
</organism>
<feature type="domain" description="Enoyl reductase (ER)" evidence="1">
    <location>
        <begin position="10"/>
        <end position="318"/>
    </location>
</feature>
<dbReference type="Gene3D" id="3.90.180.10">
    <property type="entry name" value="Medium-chain alcohol dehydrogenases, catalytic domain"/>
    <property type="match status" value="1"/>
</dbReference>
<sequence>MKACIYTLEKSEIKWSTEELALPTPAADQVQVKVLAASINPIDLALPVIPIVQKDCPGRPVGFDFAGEVTIGSGEYKKGDLVYGVARQGSFCEYTVADVSRIARIPKGMSPVVAASLPVATLVGYQALRDYGILSPGKSVLIIGASGGTGASAVQIAKARGAKVYAVCGGRNADYVKSLGADVVLDYTKDGFQLPNDQCPAGIVDMVYDCVTSMQDMNYEPTARGTLKEGGMYVCTNATNLNDWMAFFVDRLVPFSVQRPNYSLALVDCNTKDLNDLSDMVNSGKLHIQIKEVPFTAEGCKEAVDAIVSRKIRGKVVIKIDSSLGDGFLPPEGITLFDYAFDFQNNWYVSGTDLATNKDMVWTMDHQGKNRRMVLEGAATSIDAYEDTYSGSRFVLAIVNNEIRKYGVPGNIDPPELTVYATIQPKSNNYQWSDLVVDHDSTHVYASDLKTNQVYRFDLVRPGYERTSVAGNADGKAMDDATHLEGPQGVNFYNDELYILQGSGDDARVVRWHVGQSSRRLVYEDFAPQGRLGFEVSKFTDDFIYYREGDGSVYKRCIEETCSKPTLLAGGCGAGHASNQLTNSGSGALRMSQSGHLIIWDFSGDRFVKWDDVSLDCSHCPTTTGSPFTSSTTTPASSTSMPPSIWCRDNEAIEINDFLPPQGIDLYDYAFDVSDNWYIAGKDLGTDTDMVWSMDWAGDDREVLFEATATAIDAFDDPSSHSRYVLAIVENGIRLYGAPGNTKAPLEGEFKTIQKPSGDYRWADLVIDHDSSYFYASDLKTNQVYRFNLDASGYQRTSVAGNSDGQAINDETHLDGPQGVKYFNNELYILQGTGDDARVVRWPVGESKRRWAYEDFLPHGLFGFEVSSVTEGYIYYREGDGSVYKHCIEELCNEPLLIAGGCGNGHASNQLTNAGSDALRMNHQGLLIIYDFGSERFQYFDQVCVYDCPCDQQYFDQVCVYDCPCDQQYFDQVCVYDCPCDQQYFDQVCVYYCPCDQQYFDQVCVYDCPCDQQYFDQVCVYYCPCDQQYFDQ</sequence>
<dbReference type="CDD" id="cd08267">
    <property type="entry name" value="MDR1"/>
    <property type="match status" value="1"/>
</dbReference>
<protein>
    <recommendedName>
        <fullName evidence="1">Enoyl reductase (ER) domain-containing protein</fullName>
    </recommendedName>
</protein>
<dbReference type="PANTHER" id="PTHR44013">
    <property type="entry name" value="ZINC-TYPE ALCOHOL DEHYDROGENASE-LIKE PROTEIN C16A3.02C"/>
    <property type="match status" value="1"/>
</dbReference>
<dbReference type="Pfam" id="PF13602">
    <property type="entry name" value="ADH_zinc_N_2"/>
    <property type="match status" value="1"/>
</dbReference>
<proteinExistence type="predicted"/>
<dbReference type="InterPro" id="IPR011032">
    <property type="entry name" value="GroES-like_sf"/>
</dbReference>
<dbReference type="GO" id="GO:0016491">
    <property type="term" value="F:oxidoreductase activity"/>
    <property type="evidence" value="ECO:0007669"/>
    <property type="project" value="InterPro"/>
</dbReference>
<dbReference type="InterPro" id="IPR020843">
    <property type="entry name" value="ER"/>
</dbReference>
<dbReference type="InterPro" id="IPR052733">
    <property type="entry name" value="Chloroplast_QOR"/>
</dbReference>
<dbReference type="Proteomes" id="UP000570595">
    <property type="component" value="Unassembled WGS sequence"/>
</dbReference>
<name>A0A7J6KWA4_PEROL</name>
<dbReference type="InterPro" id="IPR002364">
    <property type="entry name" value="Quin_OxRdtase/zeta-crystal_CS"/>
</dbReference>
<comment type="caution">
    <text evidence="2">The sequence shown here is derived from an EMBL/GenBank/DDBJ whole genome shotgun (WGS) entry which is preliminary data.</text>
</comment>
<evidence type="ECO:0000313" key="2">
    <source>
        <dbReference type="EMBL" id="KAF4651625.1"/>
    </source>
</evidence>
<dbReference type="SMART" id="SM00829">
    <property type="entry name" value="PKS_ER"/>
    <property type="match status" value="1"/>
</dbReference>
<dbReference type="EMBL" id="JABAHT010000824">
    <property type="protein sequence ID" value="KAF4651625.1"/>
    <property type="molecule type" value="Genomic_DNA"/>
</dbReference>
<dbReference type="SUPFAM" id="SSF63825">
    <property type="entry name" value="YWTD domain"/>
    <property type="match status" value="1"/>
</dbReference>
<dbReference type="SUPFAM" id="SSF63829">
    <property type="entry name" value="Calcium-dependent phosphotriesterase"/>
    <property type="match status" value="1"/>
</dbReference>